<dbReference type="Proteomes" id="UP000756132">
    <property type="component" value="Chromosome 1"/>
</dbReference>
<keyword evidence="4" id="KW-1185">Reference proteome</keyword>
<protein>
    <submittedName>
        <fullName evidence="3">Uncharacterized protein</fullName>
    </submittedName>
</protein>
<sequence length="255" mass="28380">MANQNGLNAQNAALYSGMNGSIMPSAGHYSDMQTLMQNMESLSGWLEQNRQEWGQVQEGLARVERLQGRLAQQGQLPLLNGDTQPTEEPAAPTVSQLQTSLAQANQRIASLERSYQDQVRLQQAYEETLTDTTDRVRQYCFEQQNHIVALHQSYQQALAQSRSETMEAQLTHQGWQASLQRLSEGVRAALKAREEEGMPYKTRIAALKEENRVLRAKAGWEPIPDSEDEDSDEIAEGSRGRPATVGENVVVVPSG</sequence>
<proteinExistence type="predicted"/>
<evidence type="ECO:0000256" key="2">
    <source>
        <dbReference type="SAM" id="MobiDB-lite"/>
    </source>
</evidence>
<keyword evidence="1" id="KW-0175">Coiled coil</keyword>
<feature type="region of interest" description="Disordered" evidence="2">
    <location>
        <begin position="218"/>
        <end position="255"/>
    </location>
</feature>
<dbReference type="PANTHER" id="PTHR39472:SF1">
    <property type="entry name" value="EXPRESSED PROTEIN"/>
    <property type="match status" value="1"/>
</dbReference>
<feature type="compositionally biased region" description="Acidic residues" evidence="2">
    <location>
        <begin position="224"/>
        <end position="235"/>
    </location>
</feature>
<dbReference type="GeneID" id="71980921"/>
<dbReference type="EMBL" id="CP090163">
    <property type="protein sequence ID" value="UJO11306.1"/>
    <property type="molecule type" value="Genomic_DNA"/>
</dbReference>
<evidence type="ECO:0000313" key="3">
    <source>
        <dbReference type="EMBL" id="UJO11306.1"/>
    </source>
</evidence>
<evidence type="ECO:0000256" key="1">
    <source>
        <dbReference type="SAM" id="Coils"/>
    </source>
</evidence>
<dbReference type="OrthoDB" id="21214at2759"/>
<reference evidence="3" key="2">
    <citation type="journal article" date="2022" name="Microb. Genom.">
        <title>A chromosome-scale genome assembly of the tomato pathogen Cladosporium fulvum reveals a compartmentalized genome architecture and the presence of a dispensable chromosome.</title>
        <authorList>
            <person name="Zaccaron A.Z."/>
            <person name="Chen L.H."/>
            <person name="Samaras A."/>
            <person name="Stergiopoulos I."/>
        </authorList>
    </citation>
    <scope>NUCLEOTIDE SEQUENCE</scope>
    <source>
        <strain evidence="3">Race5_Kim</strain>
    </source>
</reference>
<dbReference type="KEGG" id="ffu:CLAFUR5_01043"/>
<organism evidence="3 4">
    <name type="scientific">Passalora fulva</name>
    <name type="common">Tomato leaf mold</name>
    <name type="synonym">Cladosporium fulvum</name>
    <dbReference type="NCBI Taxonomy" id="5499"/>
    <lineage>
        <taxon>Eukaryota</taxon>
        <taxon>Fungi</taxon>
        <taxon>Dikarya</taxon>
        <taxon>Ascomycota</taxon>
        <taxon>Pezizomycotina</taxon>
        <taxon>Dothideomycetes</taxon>
        <taxon>Dothideomycetidae</taxon>
        <taxon>Mycosphaerellales</taxon>
        <taxon>Mycosphaerellaceae</taxon>
        <taxon>Fulvia</taxon>
    </lineage>
</organism>
<dbReference type="RefSeq" id="XP_047755672.1">
    <property type="nucleotide sequence ID" value="XM_047900191.1"/>
</dbReference>
<name>A0A9Q8L5Q0_PASFU</name>
<evidence type="ECO:0000313" key="4">
    <source>
        <dbReference type="Proteomes" id="UP000756132"/>
    </source>
</evidence>
<reference evidence="3" key="1">
    <citation type="submission" date="2021-12" db="EMBL/GenBank/DDBJ databases">
        <authorList>
            <person name="Zaccaron A."/>
            <person name="Stergiopoulos I."/>
        </authorList>
    </citation>
    <scope>NUCLEOTIDE SEQUENCE</scope>
    <source>
        <strain evidence="3">Race5_Kim</strain>
    </source>
</reference>
<dbReference type="PANTHER" id="PTHR39472">
    <property type="entry name" value="EXPRESSED PROTEIN"/>
    <property type="match status" value="1"/>
</dbReference>
<feature type="coiled-coil region" evidence="1">
    <location>
        <begin position="94"/>
        <end position="121"/>
    </location>
</feature>
<dbReference type="AlphaFoldDB" id="A0A9Q8L5Q0"/>
<accession>A0A9Q8L5Q0</accession>
<gene>
    <name evidence="3" type="ORF">CLAFUR5_01043</name>
</gene>